<name>X1MUU5_9ZZZZ</name>
<reference evidence="1" key="1">
    <citation type="journal article" date="2014" name="Front. Microbiol.">
        <title>High frequency of phylogenetically diverse reductive dehalogenase-homologous genes in deep subseafloor sedimentary metagenomes.</title>
        <authorList>
            <person name="Kawai M."/>
            <person name="Futagami T."/>
            <person name="Toyoda A."/>
            <person name="Takaki Y."/>
            <person name="Nishi S."/>
            <person name="Hori S."/>
            <person name="Arai W."/>
            <person name="Tsubouchi T."/>
            <person name="Morono Y."/>
            <person name="Uchiyama I."/>
            <person name="Ito T."/>
            <person name="Fujiyama A."/>
            <person name="Inagaki F."/>
            <person name="Takami H."/>
        </authorList>
    </citation>
    <scope>NUCLEOTIDE SEQUENCE</scope>
    <source>
        <strain evidence="1">Expedition CK06-06</strain>
    </source>
</reference>
<proteinExistence type="predicted"/>
<organism evidence="1">
    <name type="scientific">marine sediment metagenome</name>
    <dbReference type="NCBI Taxonomy" id="412755"/>
    <lineage>
        <taxon>unclassified sequences</taxon>
        <taxon>metagenomes</taxon>
        <taxon>ecological metagenomes</taxon>
    </lineage>
</organism>
<dbReference type="EMBL" id="BARV01028561">
    <property type="protein sequence ID" value="GAI35033.1"/>
    <property type="molecule type" value="Genomic_DNA"/>
</dbReference>
<evidence type="ECO:0000313" key="1">
    <source>
        <dbReference type="EMBL" id="GAI35033.1"/>
    </source>
</evidence>
<comment type="caution">
    <text evidence="1">The sequence shown here is derived from an EMBL/GenBank/DDBJ whole genome shotgun (WGS) entry which is preliminary data.</text>
</comment>
<protein>
    <submittedName>
        <fullName evidence="1">Uncharacterized protein</fullName>
    </submittedName>
</protein>
<feature type="non-terminal residue" evidence="1">
    <location>
        <position position="1"/>
    </location>
</feature>
<accession>X1MUU5</accession>
<dbReference type="AlphaFoldDB" id="X1MUU5"/>
<gene>
    <name evidence="1" type="ORF">S06H3_45699</name>
</gene>
<sequence>LTRRQIDDIIKGRLSDLAWDSAGGTVSTKITEAWHREGDFWD</sequence>